<evidence type="ECO:0000256" key="1">
    <source>
        <dbReference type="SAM" id="Phobius"/>
    </source>
</evidence>
<accession>A0ABP8JK83</accession>
<keyword evidence="1" id="KW-0472">Membrane</keyword>
<keyword evidence="1" id="KW-1133">Transmembrane helix</keyword>
<keyword evidence="3" id="KW-1185">Reference proteome</keyword>
<keyword evidence="1" id="KW-0812">Transmembrane</keyword>
<protein>
    <submittedName>
        <fullName evidence="2">Uncharacterized protein</fullName>
    </submittedName>
</protein>
<gene>
    <name evidence="2" type="ORF">GCM10023186_41330</name>
</gene>
<name>A0ABP8JK83_9BACT</name>
<sequence>MPHATASLLALILATALLLLAGLLTMHPVLLTLGTFLALGLIVHLFEFDPKTPAN</sequence>
<comment type="caution">
    <text evidence="2">The sequence shown here is derived from an EMBL/GenBank/DDBJ whole genome shotgun (WGS) entry which is preliminary data.</text>
</comment>
<proteinExistence type="predicted"/>
<evidence type="ECO:0000313" key="2">
    <source>
        <dbReference type="EMBL" id="GAA4391727.1"/>
    </source>
</evidence>
<dbReference type="EMBL" id="BAABHA010000015">
    <property type="protein sequence ID" value="GAA4391727.1"/>
    <property type="molecule type" value="Genomic_DNA"/>
</dbReference>
<dbReference type="Proteomes" id="UP001500454">
    <property type="component" value="Unassembled WGS sequence"/>
</dbReference>
<dbReference type="RefSeq" id="WP_345227326.1">
    <property type="nucleotide sequence ID" value="NZ_BAABHA010000015.1"/>
</dbReference>
<evidence type="ECO:0000313" key="3">
    <source>
        <dbReference type="Proteomes" id="UP001500454"/>
    </source>
</evidence>
<feature type="transmembrane region" description="Helical" evidence="1">
    <location>
        <begin position="30"/>
        <end position="48"/>
    </location>
</feature>
<organism evidence="2 3">
    <name type="scientific">Hymenobacter koreensis</name>
    <dbReference type="NCBI Taxonomy" id="1084523"/>
    <lineage>
        <taxon>Bacteria</taxon>
        <taxon>Pseudomonadati</taxon>
        <taxon>Bacteroidota</taxon>
        <taxon>Cytophagia</taxon>
        <taxon>Cytophagales</taxon>
        <taxon>Hymenobacteraceae</taxon>
        <taxon>Hymenobacter</taxon>
    </lineage>
</organism>
<reference evidence="3" key="1">
    <citation type="journal article" date="2019" name="Int. J. Syst. Evol. Microbiol.">
        <title>The Global Catalogue of Microorganisms (GCM) 10K type strain sequencing project: providing services to taxonomists for standard genome sequencing and annotation.</title>
        <authorList>
            <consortium name="The Broad Institute Genomics Platform"/>
            <consortium name="The Broad Institute Genome Sequencing Center for Infectious Disease"/>
            <person name="Wu L."/>
            <person name="Ma J."/>
        </authorList>
    </citation>
    <scope>NUCLEOTIDE SEQUENCE [LARGE SCALE GENOMIC DNA]</scope>
    <source>
        <strain evidence="3">JCM 17924</strain>
    </source>
</reference>